<dbReference type="GO" id="GO:0004721">
    <property type="term" value="F:phosphoprotein phosphatase activity"/>
    <property type="evidence" value="ECO:0007669"/>
    <property type="project" value="InterPro"/>
</dbReference>
<evidence type="ECO:0000313" key="1">
    <source>
        <dbReference type="EMBL" id="HIX05495.1"/>
    </source>
</evidence>
<comment type="caution">
    <text evidence="1">The sequence shown here is derived from an EMBL/GenBank/DDBJ whole genome shotgun (WGS) entry which is preliminary data.</text>
</comment>
<dbReference type="Gene3D" id="3.90.190.10">
    <property type="entry name" value="Protein tyrosine phosphatase superfamily"/>
    <property type="match status" value="1"/>
</dbReference>
<sequence>MHRFFASTKNTRAILPGSLRYIRSDVPLRVTEEEKQWLIGHNITTAVDLRTERERAAKPCPLEQDGRFHYLRLPVTGGDVLPESPAEVAQSYINMADGQMEYILETISEAPGNVLFFCTAGKDRTGVVAALLLRRAGCSEEYILQDYLLSGQNLAADLEQYARSNPGVDLAVITPRRETMERFLHSVTL</sequence>
<protein>
    <submittedName>
        <fullName evidence="1">Tyrosine-protein phosphatase</fullName>
    </submittedName>
</protein>
<gene>
    <name evidence="1" type="ORF">H9865_05245</name>
</gene>
<dbReference type="InterPro" id="IPR026893">
    <property type="entry name" value="Tyr/Ser_Pase_IphP-type"/>
</dbReference>
<reference evidence="1" key="2">
    <citation type="submission" date="2021-04" db="EMBL/GenBank/DDBJ databases">
        <authorList>
            <person name="Gilroy R."/>
        </authorList>
    </citation>
    <scope>NUCLEOTIDE SEQUENCE</scope>
    <source>
        <strain evidence="1">2239</strain>
    </source>
</reference>
<organism evidence="1 2">
    <name type="scientific">Candidatus Allofournierella pullicola</name>
    <dbReference type="NCBI Taxonomy" id="2838596"/>
    <lineage>
        <taxon>Bacteria</taxon>
        <taxon>Bacillati</taxon>
        <taxon>Bacillota</taxon>
        <taxon>Clostridia</taxon>
        <taxon>Eubacteriales</taxon>
        <taxon>Oscillospiraceae</taxon>
        <taxon>Allofournierella</taxon>
    </lineage>
</organism>
<dbReference type="Proteomes" id="UP000824193">
    <property type="component" value="Unassembled WGS sequence"/>
</dbReference>
<dbReference type="EMBL" id="DXFW01000013">
    <property type="protein sequence ID" value="HIX05495.1"/>
    <property type="molecule type" value="Genomic_DNA"/>
</dbReference>
<dbReference type="SUPFAM" id="SSF52799">
    <property type="entry name" value="(Phosphotyrosine protein) phosphatases II"/>
    <property type="match status" value="1"/>
</dbReference>
<dbReference type="InterPro" id="IPR029021">
    <property type="entry name" value="Prot-tyrosine_phosphatase-like"/>
</dbReference>
<proteinExistence type="predicted"/>
<dbReference type="AlphaFoldDB" id="A0A9D1V3N8"/>
<accession>A0A9D1V3N8</accession>
<dbReference type="Pfam" id="PF13350">
    <property type="entry name" value="Y_phosphatase3"/>
    <property type="match status" value="1"/>
</dbReference>
<reference evidence="1" key="1">
    <citation type="journal article" date="2021" name="PeerJ">
        <title>Extensive microbial diversity within the chicken gut microbiome revealed by metagenomics and culture.</title>
        <authorList>
            <person name="Gilroy R."/>
            <person name="Ravi A."/>
            <person name="Getino M."/>
            <person name="Pursley I."/>
            <person name="Horton D.L."/>
            <person name="Alikhan N.F."/>
            <person name="Baker D."/>
            <person name="Gharbi K."/>
            <person name="Hall N."/>
            <person name="Watson M."/>
            <person name="Adriaenssens E.M."/>
            <person name="Foster-Nyarko E."/>
            <person name="Jarju S."/>
            <person name="Secka A."/>
            <person name="Antonio M."/>
            <person name="Oren A."/>
            <person name="Chaudhuri R.R."/>
            <person name="La Ragione R."/>
            <person name="Hildebrand F."/>
            <person name="Pallen M.J."/>
        </authorList>
    </citation>
    <scope>NUCLEOTIDE SEQUENCE</scope>
    <source>
        <strain evidence="1">2239</strain>
    </source>
</reference>
<evidence type="ECO:0000313" key="2">
    <source>
        <dbReference type="Proteomes" id="UP000824193"/>
    </source>
</evidence>
<name>A0A9D1V3N8_9FIRM</name>